<protein>
    <recommendedName>
        <fullName evidence="1">GAG-pre-integrase domain-containing protein</fullName>
    </recommendedName>
</protein>
<sequence>MMEHGYYLVFGGAEVKIYDDLTCSNLVVKIPMKGNQSFPLNLQPGIQIVKRASVGQPAEIWHRRLGHLNMNALIQLQELDMVNGLPELKVNTTVCEGCALGKHSKETK</sequence>
<name>A0A540MA04_MALBA</name>
<dbReference type="Proteomes" id="UP000315295">
    <property type="component" value="Unassembled WGS sequence"/>
</dbReference>
<dbReference type="Pfam" id="PF13976">
    <property type="entry name" value="gag_pre-integrs"/>
    <property type="match status" value="1"/>
</dbReference>
<dbReference type="InterPro" id="IPR025724">
    <property type="entry name" value="GAG-pre-integrase_dom"/>
</dbReference>
<dbReference type="AlphaFoldDB" id="A0A540MA04"/>
<gene>
    <name evidence="2" type="ORF">C1H46_019081</name>
</gene>
<evidence type="ECO:0000313" key="2">
    <source>
        <dbReference type="EMBL" id="TQD95289.1"/>
    </source>
</evidence>
<organism evidence="2 3">
    <name type="scientific">Malus baccata</name>
    <name type="common">Siberian crab apple</name>
    <name type="synonym">Pyrus baccata</name>
    <dbReference type="NCBI Taxonomy" id="106549"/>
    <lineage>
        <taxon>Eukaryota</taxon>
        <taxon>Viridiplantae</taxon>
        <taxon>Streptophyta</taxon>
        <taxon>Embryophyta</taxon>
        <taxon>Tracheophyta</taxon>
        <taxon>Spermatophyta</taxon>
        <taxon>Magnoliopsida</taxon>
        <taxon>eudicotyledons</taxon>
        <taxon>Gunneridae</taxon>
        <taxon>Pentapetalae</taxon>
        <taxon>rosids</taxon>
        <taxon>fabids</taxon>
        <taxon>Rosales</taxon>
        <taxon>Rosaceae</taxon>
        <taxon>Amygdaloideae</taxon>
        <taxon>Maleae</taxon>
        <taxon>Malus</taxon>
    </lineage>
</organism>
<feature type="domain" description="GAG-pre-integrase" evidence="1">
    <location>
        <begin position="54"/>
        <end position="103"/>
    </location>
</feature>
<keyword evidence="3" id="KW-1185">Reference proteome</keyword>
<dbReference type="EMBL" id="VIEB01000319">
    <property type="protein sequence ID" value="TQD95289.1"/>
    <property type="molecule type" value="Genomic_DNA"/>
</dbReference>
<reference evidence="2 3" key="1">
    <citation type="journal article" date="2019" name="G3 (Bethesda)">
        <title>Sequencing of a Wild Apple (Malus baccata) Genome Unravels the Differences Between Cultivated and Wild Apple Species Regarding Disease Resistance and Cold Tolerance.</title>
        <authorList>
            <person name="Chen X."/>
        </authorList>
    </citation>
    <scope>NUCLEOTIDE SEQUENCE [LARGE SCALE GENOMIC DNA]</scope>
    <source>
        <strain evidence="3">cv. Shandingzi</strain>
        <tissue evidence="2">Leaves</tissue>
    </source>
</reference>
<evidence type="ECO:0000313" key="3">
    <source>
        <dbReference type="Proteomes" id="UP000315295"/>
    </source>
</evidence>
<accession>A0A540MA04</accession>
<proteinExistence type="predicted"/>
<evidence type="ECO:0000259" key="1">
    <source>
        <dbReference type="Pfam" id="PF13976"/>
    </source>
</evidence>
<comment type="caution">
    <text evidence="2">The sequence shown here is derived from an EMBL/GenBank/DDBJ whole genome shotgun (WGS) entry which is preliminary data.</text>
</comment>